<dbReference type="InterPro" id="IPR016035">
    <property type="entry name" value="Acyl_Trfase/lysoPLipase"/>
</dbReference>
<dbReference type="Proteomes" id="UP001266305">
    <property type="component" value="Unassembled WGS sequence"/>
</dbReference>
<evidence type="ECO:0000256" key="5">
    <source>
        <dbReference type="ARBA" id="ARBA00048373"/>
    </source>
</evidence>
<dbReference type="PANTHER" id="PTHR10728">
    <property type="entry name" value="CYTOSOLIC PHOSPHOLIPASE A2"/>
    <property type="match status" value="1"/>
</dbReference>
<comment type="subcellular location">
    <subcellularLocation>
        <location evidence="1">Membrane</location>
        <topology evidence="1">Peripheral membrane protein</topology>
    </subcellularLocation>
</comment>
<evidence type="ECO:0000259" key="7">
    <source>
        <dbReference type="PROSITE" id="PS51210"/>
    </source>
</evidence>
<dbReference type="InterPro" id="IPR040723">
    <property type="entry name" value="cPLA2_C2"/>
</dbReference>
<dbReference type="SUPFAM" id="SSF52151">
    <property type="entry name" value="FabD/lysophospholipase-like"/>
    <property type="match status" value="1"/>
</dbReference>
<evidence type="ECO:0000313" key="8">
    <source>
        <dbReference type="EMBL" id="KAK2103740.1"/>
    </source>
</evidence>
<organism evidence="8 9">
    <name type="scientific">Saguinus oedipus</name>
    <name type="common">Cotton-top tamarin</name>
    <name type="synonym">Oedipomidas oedipus</name>
    <dbReference type="NCBI Taxonomy" id="9490"/>
    <lineage>
        <taxon>Eukaryota</taxon>
        <taxon>Metazoa</taxon>
        <taxon>Chordata</taxon>
        <taxon>Craniata</taxon>
        <taxon>Vertebrata</taxon>
        <taxon>Euteleostomi</taxon>
        <taxon>Mammalia</taxon>
        <taxon>Eutheria</taxon>
        <taxon>Euarchontoglires</taxon>
        <taxon>Primates</taxon>
        <taxon>Haplorrhini</taxon>
        <taxon>Platyrrhini</taxon>
        <taxon>Cebidae</taxon>
        <taxon>Callitrichinae</taxon>
        <taxon>Saguinus</taxon>
    </lineage>
</organism>
<evidence type="ECO:0000256" key="2">
    <source>
        <dbReference type="ARBA" id="ARBA00022801"/>
    </source>
</evidence>
<keyword evidence="3 6" id="KW-0443">Lipid metabolism</keyword>
<proteinExistence type="predicted"/>
<dbReference type="InterPro" id="IPR002642">
    <property type="entry name" value="LysoPLipase_cat_dom"/>
</dbReference>
<dbReference type="Pfam" id="PF18695">
    <property type="entry name" value="cPLA2_C2"/>
    <property type="match status" value="1"/>
</dbReference>
<evidence type="ECO:0000313" key="9">
    <source>
        <dbReference type="Proteomes" id="UP001266305"/>
    </source>
</evidence>
<keyword evidence="9" id="KW-1185">Reference proteome</keyword>
<comment type="caution">
    <text evidence="8">The sequence shown here is derived from an EMBL/GenBank/DDBJ whole genome shotgun (WGS) entry which is preliminary data.</text>
</comment>
<evidence type="ECO:0000256" key="3">
    <source>
        <dbReference type="ARBA" id="ARBA00023098"/>
    </source>
</evidence>
<dbReference type="PANTHER" id="PTHR10728:SF31">
    <property type="entry name" value="CYTOSOLIC PHOSPHOLIPASE A2 DELTA"/>
    <property type="match status" value="1"/>
</dbReference>
<dbReference type="EMBL" id="JASSZA010000008">
    <property type="protein sequence ID" value="KAK2103740.1"/>
    <property type="molecule type" value="Genomic_DNA"/>
</dbReference>
<keyword evidence="2 6" id="KW-0378">Hydrolase</keyword>
<comment type="catalytic activity">
    <reaction evidence="5">
        <text>1-hexadecanoyl-2-(5Z,8Z,11Z,14Z-eicosatetraenoyl)-sn-glycero-3-phosphocholine + H2O = 1-hexadecanoyl-sn-glycero-3-phosphocholine + (5Z,8Z,11Z,14Z)-eicosatetraenoate + H(+)</text>
        <dbReference type="Rhea" id="RHEA:40427"/>
        <dbReference type="ChEBI" id="CHEBI:15377"/>
        <dbReference type="ChEBI" id="CHEBI:15378"/>
        <dbReference type="ChEBI" id="CHEBI:32395"/>
        <dbReference type="ChEBI" id="CHEBI:72998"/>
        <dbReference type="ChEBI" id="CHEBI:73003"/>
    </reaction>
    <physiologicalReaction direction="left-to-right" evidence="5">
        <dbReference type="Rhea" id="RHEA:40428"/>
    </physiologicalReaction>
</comment>
<sequence length="287" mass="30832">MGGSLRLFGVVVEYLFQLQPQRNRRRRSCVQGLGTLGGFGSLAKPGELAGRCEAPALLAQELEVQQWQRIGDGARELCCLDVHLDSAGSTAVVADQDKLELELVLKGSYEDTQTSSLGTASAFRFHYMAALETKLSGRLRSSTSNGWNGDNSTEHLTVPLRPLTIGKEVAMDVPAPHAAGVRLQLKAESCPKELAMHLSFSLCAEELAFLSRRKQVVAKALKQALQLDGDLQEDEVWGTGDVPVVGIMATGGGARAMTSLYGHLLALQKLGLLDCVTYFSGVSGSTW</sequence>
<comment type="catalytic activity">
    <reaction evidence="4">
        <text>a 1,2-diacyl-sn-glycero-3-phosphocholine + H2O = a 1-acyl-sn-glycero-3-phosphocholine + a fatty acid + H(+)</text>
        <dbReference type="Rhea" id="RHEA:15801"/>
        <dbReference type="ChEBI" id="CHEBI:15377"/>
        <dbReference type="ChEBI" id="CHEBI:15378"/>
        <dbReference type="ChEBI" id="CHEBI:28868"/>
        <dbReference type="ChEBI" id="CHEBI:57643"/>
        <dbReference type="ChEBI" id="CHEBI:58168"/>
        <dbReference type="EC" id="3.1.1.4"/>
    </reaction>
    <physiologicalReaction direction="left-to-right" evidence="4">
        <dbReference type="Rhea" id="RHEA:15802"/>
    </physiologicalReaction>
</comment>
<protein>
    <submittedName>
        <fullName evidence="8">Cytosolic phospholipase A2 delta</fullName>
    </submittedName>
</protein>
<reference evidence="8 9" key="1">
    <citation type="submission" date="2023-05" db="EMBL/GenBank/DDBJ databases">
        <title>B98-5 Cell Line De Novo Hybrid Assembly: An Optical Mapping Approach.</title>
        <authorList>
            <person name="Kananen K."/>
            <person name="Auerbach J.A."/>
            <person name="Kautto E."/>
            <person name="Blachly J.S."/>
        </authorList>
    </citation>
    <scope>NUCLEOTIDE SEQUENCE [LARGE SCALE GENOMIC DNA]</scope>
    <source>
        <strain evidence="8">B95-8</strain>
        <tissue evidence="8">Cell line</tissue>
    </source>
</reference>
<dbReference type="PROSITE" id="PS51210">
    <property type="entry name" value="PLA2C"/>
    <property type="match status" value="1"/>
</dbReference>
<keyword evidence="6" id="KW-0442">Lipid degradation</keyword>
<feature type="domain" description="PLA2c" evidence="7">
    <location>
        <begin position="189"/>
        <end position="287"/>
    </location>
</feature>
<gene>
    <name evidence="8" type="primary">PLA2G4D_1</name>
    <name evidence="8" type="ORF">P7K49_017596</name>
</gene>
<evidence type="ECO:0000256" key="6">
    <source>
        <dbReference type="PROSITE-ProRule" id="PRU00555"/>
    </source>
</evidence>
<accession>A0ABQ9V3Y0</accession>
<dbReference type="Gene3D" id="3.40.1090.10">
    <property type="entry name" value="Cytosolic phospholipase A2 catalytic domain"/>
    <property type="match status" value="1"/>
</dbReference>
<evidence type="ECO:0000256" key="4">
    <source>
        <dbReference type="ARBA" id="ARBA00023422"/>
    </source>
</evidence>
<name>A0ABQ9V3Y0_SAGOE</name>
<evidence type="ECO:0000256" key="1">
    <source>
        <dbReference type="ARBA" id="ARBA00004170"/>
    </source>
</evidence>